<evidence type="ECO:0000313" key="2">
    <source>
        <dbReference type="EMBL" id="XBW08199.1"/>
    </source>
</evidence>
<dbReference type="InterPro" id="IPR012337">
    <property type="entry name" value="RNaseH-like_sf"/>
</dbReference>
<dbReference type="EC" id="3.1.-.-" evidence="2"/>
<dbReference type="SUPFAM" id="SSF53098">
    <property type="entry name" value="Ribonuclease H-like"/>
    <property type="match status" value="1"/>
</dbReference>
<feature type="domain" description="Exonuclease" evidence="1">
    <location>
        <begin position="7"/>
        <end position="172"/>
    </location>
</feature>
<keyword evidence="2" id="KW-0378">Hydrolase</keyword>
<keyword evidence="2" id="KW-0269">Exonuclease</keyword>
<evidence type="ECO:0000259" key="1">
    <source>
        <dbReference type="SMART" id="SM00479"/>
    </source>
</evidence>
<accession>A0AAU7V869</accession>
<dbReference type="GO" id="GO:0003676">
    <property type="term" value="F:nucleic acid binding"/>
    <property type="evidence" value="ECO:0007669"/>
    <property type="project" value="InterPro"/>
</dbReference>
<organism evidence="2">
    <name type="scientific">Scrofimicrobium appendicitidis</name>
    <dbReference type="NCBI Taxonomy" id="3079930"/>
    <lineage>
        <taxon>Bacteria</taxon>
        <taxon>Bacillati</taxon>
        <taxon>Actinomycetota</taxon>
        <taxon>Actinomycetes</taxon>
        <taxon>Actinomycetales</taxon>
        <taxon>Actinomycetaceae</taxon>
        <taxon>Scrofimicrobium</taxon>
    </lineage>
</organism>
<dbReference type="AlphaFoldDB" id="A0AAU7V869"/>
<dbReference type="CDD" id="cd06130">
    <property type="entry name" value="DNA_pol_III_epsilon_like"/>
    <property type="match status" value="1"/>
</dbReference>
<sequence>MSIEELHYTAIDFETANGNAGSACAVALIRVESGRVVDRFSSLLRPVDGGGFSSFNTRIHGLRARDVADAPTWQELWPTVRTFVGRDALVAHNAPFDRGVWRAAGRLAGIGEAEPDFYCTVRLARRHLSLPSNRLPLVVEALGLPNFRHHDAEADALACAQIGIEISRRAGLSRVEDFGAPVGAGRR</sequence>
<dbReference type="Gene3D" id="3.30.420.10">
    <property type="entry name" value="Ribonuclease H-like superfamily/Ribonuclease H"/>
    <property type="match status" value="1"/>
</dbReference>
<name>A0AAU7V869_9ACTO</name>
<reference evidence="2" key="1">
    <citation type="submission" date="2023-11" db="EMBL/GenBank/DDBJ databases">
        <title>Scrofimicrobium hongkongense sp. nov., isolated from a patient with peritonitis.</title>
        <authorList>
            <person name="Lao H.Y."/>
            <person name="Wong A.Y.P."/>
            <person name="Ng T.L."/>
            <person name="Wong R.Y.L."/>
            <person name="Yau M.C.Y."/>
            <person name="Lam J.Y.W."/>
            <person name="Siu G.K.H."/>
        </authorList>
    </citation>
    <scope>NUCLEOTIDE SEQUENCE</scope>
    <source>
        <strain evidence="2">R131</strain>
    </source>
</reference>
<dbReference type="GO" id="GO:0005829">
    <property type="term" value="C:cytosol"/>
    <property type="evidence" value="ECO:0007669"/>
    <property type="project" value="TreeGrafter"/>
</dbReference>
<dbReference type="SMART" id="SM00479">
    <property type="entry name" value="EXOIII"/>
    <property type="match status" value="1"/>
</dbReference>
<dbReference type="GO" id="GO:0008408">
    <property type="term" value="F:3'-5' exonuclease activity"/>
    <property type="evidence" value="ECO:0007669"/>
    <property type="project" value="TreeGrafter"/>
</dbReference>
<gene>
    <name evidence="2" type="ORF">SAC06_01175</name>
</gene>
<proteinExistence type="predicted"/>
<dbReference type="RefSeq" id="WP_350258399.1">
    <property type="nucleotide sequence ID" value="NZ_CP138335.1"/>
</dbReference>
<dbReference type="Pfam" id="PF00929">
    <property type="entry name" value="RNase_T"/>
    <property type="match status" value="1"/>
</dbReference>
<dbReference type="KEGG" id="sapp:SAC06_01175"/>
<dbReference type="EMBL" id="CP138335">
    <property type="protein sequence ID" value="XBW08199.1"/>
    <property type="molecule type" value="Genomic_DNA"/>
</dbReference>
<dbReference type="InterPro" id="IPR036397">
    <property type="entry name" value="RNaseH_sf"/>
</dbReference>
<dbReference type="InterPro" id="IPR013520">
    <property type="entry name" value="Ribonucl_H"/>
</dbReference>
<dbReference type="PANTHER" id="PTHR30231">
    <property type="entry name" value="DNA POLYMERASE III SUBUNIT EPSILON"/>
    <property type="match status" value="1"/>
</dbReference>
<dbReference type="PANTHER" id="PTHR30231:SF42">
    <property type="entry name" value="EXONUCLEASE"/>
    <property type="match status" value="1"/>
</dbReference>
<keyword evidence="2" id="KW-0540">Nuclease</keyword>
<protein>
    <submittedName>
        <fullName evidence="2">3'-5' exonuclease</fullName>
        <ecNumber evidence="2">3.1.-.-</ecNumber>
    </submittedName>
</protein>